<evidence type="ECO:0000313" key="1">
    <source>
        <dbReference type="EMBL" id="MQY12784.1"/>
    </source>
</evidence>
<comment type="caution">
    <text evidence="1">The sequence shown here is derived from an EMBL/GenBank/DDBJ whole genome shotgun (WGS) entry which is preliminary data.</text>
</comment>
<dbReference type="Proteomes" id="UP000466345">
    <property type="component" value="Unassembled WGS sequence"/>
</dbReference>
<organism evidence="1 2">
    <name type="scientific">Streptomyces smaragdinus</name>
    <dbReference type="NCBI Taxonomy" id="2585196"/>
    <lineage>
        <taxon>Bacteria</taxon>
        <taxon>Bacillati</taxon>
        <taxon>Actinomycetota</taxon>
        <taxon>Actinomycetes</taxon>
        <taxon>Kitasatosporales</taxon>
        <taxon>Streptomycetaceae</taxon>
        <taxon>Streptomyces</taxon>
    </lineage>
</organism>
<proteinExistence type="predicted"/>
<dbReference type="AlphaFoldDB" id="A0A7K0CJ51"/>
<dbReference type="InterPro" id="IPR007263">
    <property type="entry name" value="DCC1-like"/>
</dbReference>
<dbReference type="Pfam" id="PF04134">
    <property type="entry name" value="DCC1-like"/>
    <property type="match status" value="1"/>
</dbReference>
<gene>
    <name evidence="1" type="ORF">SRB5_29230</name>
</gene>
<dbReference type="OrthoDB" id="9813713at2"/>
<dbReference type="EMBL" id="WEGJ01000008">
    <property type="protein sequence ID" value="MQY12784.1"/>
    <property type="molecule type" value="Genomic_DNA"/>
</dbReference>
<dbReference type="RefSeq" id="WP_153452380.1">
    <property type="nucleotide sequence ID" value="NZ_WEGJ01000008.1"/>
</dbReference>
<dbReference type="GO" id="GO:0015035">
    <property type="term" value="F:protein-disulfide reductase activity"/>
    <property type="evidence" value="ECO:0007669"/>
    <property type="project" value="InterPro"/>
</dbReference>
<sequence length="124" mass="13669">MTTRAILVYDGDCGFCTTCVRFAERRIRPDCEVTPWQFADLDALGVTRERARYEVLWIAPDGRVYGGADAVSRLLRGAGPLWRVPGLLLAMPPVSLLARAAYRLIAANRHRMPGGTPACAVRPQ</sequence>
<protein>
    <recommendedName>
        <fullName evidence="3">DUF393 domain-containing protein</fullName>
    </recommendedName>
</protein>
<keyword evidence="2" id="KW-1185">Reference proteome</keyword>
<reference evidence="1 2" key="1">
    <citation type="submission" date="2019-10" db="EMBL/GenBank/DDBJ databases">
        <title>Streptomyces smaragdinus sp. nov. and Streptomyces fabii sp. nov., isolated from the gut of fungus growing-termite Macrotermes natalensis.</title>
        <authorList>
            <person name="Schwitalla J."/>
            <person name="Benndorf R."/>
            <person name="Martin K."/>
            <person name="De Beer W."/>
            <person name="Kaster A.-K."/>
            <person name="Vollmers J."/>
            <person name="Poulsen M."/>
            <person name="Beemelmanns C."/>
        </authorList>
    </citation>
    <scope>NUCLEOTIDE SEQUENCE [LARGE SCALE GENOMIC DNA]</scope>
    <source>
        <strain evidence="1 2">RB5</strain>
    </source>
</reference>
<evidence type="ECO:0008006" key="3">
    <source>
        <dbReference type="Google" id="ProtNLM"/>
    </source>
</evidence>
<accession>A0A7K0CJ51</accession>
<name>A0A7K0CJ51_9ACTN</name>
<evidence type="ECO:0000313" key="2">
    <source>
        <dbReference type="Proteomes" id="UP000466345"/>
    </source>
</evidence>